<dbReference type="EC" id="3.1.1.13" evidence="7"/>
<organism evidence="9 10">
    <name type="scientific">Pieris macdunnoughi</name>
    <dbReference type="NCBI Taxonomy" id="345717"/>
    <lineage>
        <taxon>Eukaryota</taxon>
        <taxon>Metazoa</taxon>
        <taxon>Ecdysozoa</taxon>
        <taxon>Arthropoda</taxon>
        <taxon>Hexapoda</taxon>
        <taxon>Insecta</taxon>
        <taxon>Pterygota</taxon>
        <taxon>Neoptera</taxon>
        <taxon>Endopterygota</taxon>
        <taxon>Lepidoptera</taxon>
        <taxon>Glossata</taxon>
        <taxon>Ditrysia</taxon>
        <taxon>Papilionoidea</taxon>
        <taxon>Pieridae</taxon>
        <taxon>Pierinae</taxon>
        <taxon>Pieris</taxon>
    </lineage>
</organism>
<dbReference type="GO" id="GO:0004771">
    <property type="term" value="F:sterol ester esterase activity"/>
    <property type="evidence" value="ECO:0007669"/>
    <property type="project" value="UniProtKB-EC"/>
</dbReference>
<evidence type="ECO:0000256" key="8">
    <source>
        <dbReference type="ARBA" id="ARBA00049527"/>
    </source>
</evidence>
<dbReference type="InterPro" id="IPR029058">
    <property type="entry name" value="AB_hydrolase_fold"/>
</dbReference>
<dbReference type="PANTHER" id="PTHR13390">
    <property type="entry name" value="LIPASE"/>
    <property type="match status" value="1"/>
</dbReference>
<evidence type="ECO:0000313" key="10">
    <source>
        <dbReference type="Proteomes" id="UP000663880"/>
    </source>
</evidence>
<comment type="subcellular location">
    <subcellularLocation>
        <location evidence="1">Lipid droplet</location>
    </subcellularLocation>
</comment>
<evidence type="ECO:0000256" key="3">
    <source>
        <dbReference type="ARBA" id="ARBA00019242"/>
    </source>
</evidence>
<dbReference type="Pfam" id="PF10230">
    <property type="entry name" value="LIDHydrolase"/>
    <property type="match status" value="1"/>
</dbReference>
<proteinExistence type="inferred from homology"/>
<name>A0A821NZR8_9NEOP</name>
<keyword evidence="4" id="KW-0551">Lipid droplet</keyword>
<dbReference type="GO" id="GO:0019915">
    <property type="term" value="P:lipid storage"/>
    <property type="evidence" value="ECO:0007669"/>
    <property type="project" value="InterPro"/>
</dbReference>
<comment type="similarity">
    <text evidence="2">Belongs to the AB hydrolase superfamily. LDAH family.</text>
</comment>
<evidence type="ECO:0000256" key="4">
    <source>
        <dbReference type="ARBA" id="ARBA00022677"/>
    </source>
</evidence>
<dbReference type="EMBL" id="CAJOBZ010000005">
    <property type="protein sequence ID" value="CAF4796211.1"/>
    <property type="molecule type" value="Genomic_DNA"/>
</dbReference>
<dbReference type="GO" id="GO:0005811">
    <property type="term" value="C:lipid droplet"/>
    <property type="evidence" value="ECO:0007669"/>
    <property type="project" value="UniProtKB-SubCell"/>
</dbReference>
<dbReference type="InterPro" id="IPR019363">
    <property type="entry name" value="LDAH"/>
</dbReference>
<evidence type="ECO:0000313" key="9">
    <source>
        <dbReference type="EMBL" id="CAF4796211.1"/>
    </source>
</evidence>
<evidence type="ECO:0000256" key="1">
    <source>
        <dbReference type="ARBA" id="ARBA00004502"/>
    </source>
</evidence>
<gene>
    <name evidence="9" type="ORF">PMACD_LOCUS3167</name>
</gene>
<dbReference type="Proteomes" id="UP000663880">
    <property type="component" value="Unassembled WGS sequence"/>
</dbReference>
<dbReference type="PANTHER" id="PTHR13390:SF0">
    <property type="entry name" value="LIPID DROPLET-ASSOCIATED HYDROLASE"/>
    <property type="match status" value="1"/>
</dbReference>
<dbReference type="OrthoDB" id="448051at2759"/>
<comment type="caution">
    <text evidence="9">The sequence shown here is derived from an EMBL/GenBank/DDBJ whole genome shotgun (WGS) entry which is preliminary data.</text>
</comment>
<sequence length="306" mass="35066">MKRVLKTLNGVQSSLLLWGDPFNKDVDECIICVTGNPGLVDFYSEFGQELHKNLTMPVCVIGQAGHEEISVETSETLTSDSNSFNLNGQIAHKHELISNYISKKSKLHLIGHSIGCWQIIELIDRNPELVSRVSSINLLFPTLQKMAESPNGRFLNLFLRRIYCLLLIFLKLLRILPYWINRYLIYLYLSWHSLPPHYSERIAKVIEPNVMEKVLILAFDEMDTVTNLNKDAINNIKHLTNVIYSKTDNWAPLAYINDLKIYEPEICLIEMKVSHAFVLKSSELVAEKAATFIKDKRKSVESMVTN</sequence>
<evidence type="ECO:0000256" key="5">
    <source>
        <dbReference type="ARBA" id="ARBA00022801"/>
    </source>
</evidence>
<keyword evidence="10" id="KW-1185">Reference proteome</keyword>
<evidence type="ECO:0000256" key="6">
    <source>
        <dbReference type="ARBA" id="ARBA00031924"/>
    </source>
</evidence>
<dbReference type="Gene3D" id="3.40.50.1820">
    <property type="entry name" value="alpha/beta hydrolase"/>
    <property type="match status" value="1"/>
</dbReference>
<evidence type="ECO:0000256" key="7">
    <source>
        <dbReference type="ARBA" id="ARBA00039150"/>
    </source>
</evidence>
<accession>A0A821NZR8</accession>
<evidence type="ECO:0000256" key="2">
    <source>
        <dbReference type="ARBA" id="ARBA00008300"/>
    </source>
</evidence>
<comment type="catalytic activity">
    <reaction evidence="8">
        <text>a cholesterol ester + H2O = cholesterol + a fatty acid + H(+)</text>
        <dbReference type="Rhea" id="RHEA:36403"/>
        <dbReference type="ChEBI" id="CHEBI:15377"/>
        <dbReference type="ChEBI" id="CHEBI:15378"/>
        <dbReference type="ChEBI" id="CHEBI:16113"/>
        <dbReference type="ChEBI" id="CHEBI:17002"/>
        <dbReference type="ChEBI" id="CHEBI:28868"/>
        <dbReference type="EC" id="3.1.1.13"/>
    </reaction>
    <physiologicalReaction direction="left-to-right" evidence="8">
        <dbReference type="Rhea" id="RHEA:36404"/>
    </physiologicalReaction>
</comment>
<reference evidence="9" key="1">
    <citation type="submission" date="2021-02" db="EMBL/GenBank/DDBJ databases">
        <authorList>
            <person name="Steward A R."/>
        </authorList>
    </citation>
    <scope>NUCLEOTIDE SEQUENCE</scope>
</reference>
<dbReference type="AlphaFoldDB" id="A0A821NZR8"/>
<keyword evidence="5" id="KW-0378">Hydrolase</keyword>
<protein>
    <recommendedName>
        <fullName evidence="3">Lipid droplet-associated hydrolase</fullName>
        <ecNumber evidence="7">3.1.1.13</ecNumber>
    </recommendedName>
    <alternativeName>
        <fullName evidence="6">Lipid droplet-associated serine hydrolase</fullName>
    </alternativeName>
</protein>
<dbReference type="SUPFAM" id="SSF53474">
    <property type="entry name" value="alpha/beta-Hydrolases"/>
    <property type="match status" value="1"/>
</dbReference>